<dbReference type="EMBL" id="JARJCM010000431">
    <property type="protein sequence ID" value="KAJ7017112.1"/>
    <property type="molecule type" value="Genomic_DNA"/>
</dbReference>
<evidence type="ECO:0000256" key="1">
    <source>
        <dbReference type="SAM" id="MobiDB-lite"/>
    </source>
</evidence>
<protein>
    <submittedName>
        <fullName evidence="2">Uncharacterized protein</fullName>
    </submittedName>
</protein>
<comment type="caution">
    <text evidence="2">The sequence shown here is derived from an EMBL/GenBank/DDBJ whole genome shotgun (WGS) entry which is preliminary data.</text>
</comment>
<keyword evidence="3" id="KW-1185">Reference proteome</keyword>
<feature type="compositionally biased region" description="Polar residues" evidence="1">
    <location>
        <begin position="1"/>
        <end position="12"/>
    </location>
</feature>
<feature type="region of interest" description="Disordered" evidence="1">
    <location>
        <begin position="122"/>
        <end position="155"/>
    </location>
</feature>
<proteinExistence type="predicted"/>
<accession>A0AAD6S1F8</accession>
<reference evidence="2" key="1">
    <citation type="submission" date="2023-03" db="EMBL/GenBank/DDBJ databases">
        <title>Massive genome expansion in bonnet fungi (Mycena s.s.) driven by repeated elements and novel gene families across ecological guilds.</title>
        <authorList>
            <consortium name="Lawrence Berkeley National Laboratory"/>
            <person name="Harder C.B."/>
            <person name="Miyauchi S."/>
            <person name="Viragh M."/>
            <person name="Kuo A."/>
            <person name="Thoen E."/>
            <person name="Andreopoulos B."/>
            <person name="Lu D."/>
            <person name="Skrede I."/>
            <person name="Drula E."/>
            <person name="Henrissat B."/>
            <person name="Morin E."/>
            <person name="Kohler A."/>
            <person name="Barry K."/>
            <person name="LaButti K."/>
            <person name="Morin E."/>
            <person name="Salamov A."/>
            <person name="Lipzen A."/>
            <person name="Mereny Z."/>
            <person name="Hegedus B."/>
            <person name="Baldrian P."/>
            <person name="Stursova M."/>
            <person name="Weitz H."/>
            <person name="Taylor A."/>
            <person name="Grigoriev I.V."/>
            <person name="Nagy L.G."/>
            <person name="Martin F."/>
            <person name="Kauserud H."/>
        </authorList>
    </citation>
    <scope>NUCLEOTIDE SEQUENCE</scope>
    <source>
        <strain evidence="2">CBHHK200</strain>
    </source>
</reference>
<dbReference type="Proteomes" id="UP001218188">
    <property type="component" value="Unassembled WGS sequence"/>
</dbReference>
<feature type="compositionally biased region" description="Polar residues" evidence="1">
    <location>
        <begin position="29"/>
        <end position="43"/>
    </location>
</feature>
<organism evidence="2 3">
    <name type="scientific">Mycena alexandri</name>
    <dbReference type="NCBI Taxonomy" id="1745969"/>
    <lineage>
        <taxon>Eukaryota</taxon>
        <taxon>Fungi</taxon>
        <taxon>Dikarya</taxon>
        <taxon>Basidiomycota</taxon>
        <taxon>Agaricomycotina</taxon>
        <taxon>Agaricomycetes</taxon>
        <taxon>Agaricomycetidae</taxon>
        <taxon>Agaricales</taxon>
        <taxon>Marasmiineae</taxon>
        <taxon>Mycenaceae</taxon>
        <taxon>Mycena</taxon>
    </lineage>
</organism>
<name>A0AAD6S1F8_9AGAR</name>
<sequence>MSNQSNESNGPASESWRRPPPPHLAAANPSGNSTFVSATSQVSETEHPASQLGDPDQPTSQQDTLESQSPVRTRSPESGLVVTMGIDENGRPYLLETSTGMRLRLADGADPLTADEIADALGAPSGGSKMSTFPSTASDLSPDSEVKETDKTTPVGGLTGLLDDLDPTSLTLAQRAVIHRARGALVAGRDRLLTSTALAVDQQNLARSTHTGCTLPFAGPANYKQIESKFRIYCSFAFNLRGPQI</sequence>
<feature type="region of interest" description="Disordered" evidence="1">
    <location>
        <begin position="1"/>
        <end position="85"/>
    </location>
</feature>
<evidence type="ECO:0000313" key="3">
    <source>
        <dbReference type="Proteomes" id="UP001218188"/>
    </source>
</evidence>
<feature type="compositionally biased region" description="Polar residues" evidence="1">
    <location>
        <begin position="57"/>
        <end position="72"/>
    </location>
</feature>
<evidence type="ECO:0000313" key="2">
    <source>
        <dbReference type="EMBL" id="KAJ7017112.1"/>
    </source>
</evidence>
<feature type="compositionally biased region" description="Polar residues" evidence="1">
    <location>
        <begin position="128"/>
        <end position="141"/>
    </location>
</feature>
<gene>
    <name evidence="2" type="ORF">C8F04DRAFT_1200953</name>
</gene>
<dbReference type="AlphaFoldDB" id="A0AAD6S1F8"/>